<feature type="transmembrane region" description="Helical" evidence="8">
    <location>
        <begin position="209"/>
        <end position="231"/>
    </location>
</feature>
<feature type="transmembrane region" description="Helical" evidence="8">
    <location>
        <begin position="310"/>
        <end position="326"/>
    </location>
</feature>
<feature type="transmembrane region" description="Helical" evidence="8">
    <location>
        <begin position="165"/>
        <end position="197"/>
    </location>
</feature>
<proteinExistence type="predicted"/>
<protein>
    <submittedName>
        <fullName evidence="10">ArnT family glycosyltransferase</fullName>
        <ecNumber evidence="10">2.4.-.-</ecNumber>
    </submittedName>
</protein>
<dbReference type="EC" id="2.4.-.-" evidence="10"/>
<evidence type="ECO:0000256" key="6">
    <source>
        <dbReference type="ARBA" id="ARBA00022989"/>
    </source>
</evidence>
<feature type="transmembrane region" description="Helical" evidence="8">
    <location>
        <begin position="388"/>
        <end position="406"/>
    </location>
</feature>
<dbReference type="EMBL" id="JBHUON010000023">
    <property type="protein sequence ID" value="MFD2866239.1"/>
    <property type="molecule type" value="Genomic_DNA"/>
</dbReference>
<evidence type="ECO:0000256" key="4">
    <source>
        <dbReference type="ARBA" id="ARBA00022679"/>
    </source>
</evidence>
<dbReference type="InterPro" id="IPR038731">
    <property type="entry name" value="RgtA/B/C-like"/>
</dbReference>
<dbReference type="GO" id="GO:0016757">
    <property type="term" value="F:glycosyltransferase activity"/>
    <property type="evidence" value="ECO:0007669"/>
    <property type="project" value="UniProtKB-KW"/>
</dbReference>
<keyword evidence="5 8" id="KW-0812">Transmembrane</keyword>
<feature type="transmembrane region" description="Helical" evidence="8">
    <location>
        <begin position="86"/>
        <end position="106"/>
    </location>
</feature>
<keyword evidence="3 10" id="KW-0328">Glycosyltransferase</keyword>
<keyword evidence="11" id="KW-1185">Reference proteome</keyword>
<keyword evidence="2" id="KW-1003">Cell membrane</keyword>
<reference evidence="11" key="1">
    <citation type="journal article" date="2019" name="Int. J. Syst. Evol. Microbiol.">
        <title>The Global Catalogue of Microorganisms (GCM) 10K type strain sequencing project: providing services to taxonomists for standard genome sequencing and annotation.</title>
        <authorList>
            <consortium name="The Broad Institute Genomics Platform"/>
            <consortium name="The Broad Institute Genome Sequencing Center for Infectious Disease"/>
            <person name="Wu L."/>
            <person name="Ma J."/>
        </authorList>
    </citation>
    <scope>NUCLEOTIDE SEQUENCE [LARGE SCALE GENOMIC DNA]</scope>
    <source>
        <strain evidence="11">KCTC 52232</strain>
    </source>
</reference>
<evidence type="ECO:0000256" key="1">
    <source>
        <dbReference type="ARBA" id="ARBA00004651"/>
    </source>
</evidence>
<evidence type="ECO:0000256" key="5">
    <source>
        <dbReference type="ARBA" id="ARBA00022692"/>
    </source>
</evidence>
<evidence type="ECO:0000256" key="7">
    <source>
        <dbReference type="ARBA" id="ARBA00023136"/>
    </source>
</evidence>
<feature type="transmembrane region" description="Helical" evidence="8">
    <location>
        <begin position="332"/>
        <end position="351"/>
    </location>
</feature>
<keyword evidence="4 10" id="KW-0808">Transferase</keyword>
<sequence length="556" mass="63307">MQKTTLAIAEKWLYLFIGIAIIVNLSGLFVPVIGPDGTLYASIAKTMAQRNNFVDLYAYGTDWLDKPHFPFWVGALSFKLFGISTWAYKLPAILFLFVGAFYTYLFGKDLYNRQVGLWACLILLTAQHIVLSNNDVRAEPYLTGLIIAAVYHLYKAHIANNYVQLLWGCMFIACAIMTKGMFAIIPIGGAIVGHFIITQQWKSLFHLRWLVGVIFIFIFILPELYCLYRQFDAHPEKLVFGQHNVSGIRFFFWDSQFGRFFNTGPIKGNGDPSFFIHTTLWAFLPWSLLLFVAIYRFIKDGSKRLKATDWYCISASLLTFLLFSASKFQLPHYLNIVFPFFAITTAQYLYTVKAATSIKIIKITQLVIIVLLIAVIGVLHFFYKPETLSITISFCLAALLFALVFLPQGITSAIIPQVVLRTLIASFLINIYLNTVFYASLLKYQAGSQAAMWINAHNPANFPVVQVNDDYVSAMNFYIASPIITVNDDVKAVYPVGTFMMYATVDKMRSLTQQGYKVKTLKTFERYWVSRLKLSFLDKNTRESQLTQTEVALISR</sequence>
<feature type="transmembrane region" description="Helical" evidence="8">
    <location>
        <begin position="274"/>
        <end position="298"/>
    </location>
</feature>
<dbReference type="InterPro" id="IPR050297">
    <property type="entry name" value="LipidA_mod_glycosyltrf_83"/>
</dbReference>
<comment type="subcellular location">
    <subcellularLocation>
        <location evidence="1">Cell membrane</location>
        <topology evidence="1">Multi-pass membrane protein</topology>
    </subcellularLocation>
</comment>
<feature type="transmembrane region" description="Helical" evidence="8">
    <location>
        <begin position="12"/>
        <end position="33"/>
    </location>
</feature>
<dbReference type="RefSeq" id="WP_377129697.1">
    <property type="nucleotide sequence ID" value="NZ_JBHUON010000023.1"/>
</dbReference>
<organism evidence="10 11">
    <name type="scientific">Mucilaginibacter antarcticus</name>
    <dbReference type="NCBI Taxonomy" id="1855725"/>
    <lineage>
        <taxon>Bacteria</taxon>
        <taxon>Pseudomonadati</taxon>
        <taxon>Bacteroidota</taxon>
        <taxon>Sphingobacteriia</taxon>
        <taxon>Sphingobacteriales</taxon>
        <taxon>Sphingobacteriaceae</taxon>
        <taxon>Mucilaginibacter</taxon>
    </lineage>
</organism>
<feature type="domain" description="Glycosyltransferase RgtA/B/C/D-like" evidence="9">
    <location>
        <begin position="65"/>
        <end position="225"/>
    </location>
</feature>
<feature type="transmembrane region" description="Helical" evidence="8">
    <location>
        <begin position="115"/>
        <end position="131"/>
    </location>
</feature>
<evidence type="ECO:0000313" key="11">
    <source>
        <dbReference type="Proteomes" id="UP001597601"/>
    </source>
</evidence>
<name>A0ABW5XSX0_9SPHI</name>
<evidence type="ECO:0000256" key="2">
    <source>
        <dbReference type="ARBA" id="ARBA00022475"/>
    </source>
</evidence>
<accession>A0ABW5XSX0</accession>
<dbReference type="PANTHER" id="PTHR33908">
    <property type="entry name" value="MANNOSYLTRANSFERASE YKCB-RELATED"/>
    <property type="match status" value="1"/>
</dbReference>
<feature type="transmembrane region" description="Helical" evidence="8">
    <location>
        <begin position="363"/>
        <end position="382"/>
    </location>
</feature>
<dbReference type="Pfam" id="PF13231">
    <property type="entry name" value="PMT_2"/>
    <property type="match status" value="1"/>
</dbReference>
<evidence type="ECO:0000259" key="9">
    <source>
        <dbReference type="Pfam" id="PF13231"/>
    </source>
</evidence>
<evidence type="ECO:0000313" key="10">
    <source>
        <dbReference type="EMBL" id="MFD2866239.1"/>
    </source>
</evidence>
<gene>
    <name evidence="10" type="ORF">ACFSYC_16195</name>
</gene>
<evidence type="ECO:0000256" key="8">
    <source>
        <dbReference type="SAM" id="Phobius"/>
    </source>
</evidence>
<evidence type="ECO:0000256" key="3">
    <source>
        <dbReference type="ARBA" id="ARBA00022676"/>
    </source>
</evidence>
<dbReference type="Proteomes" id="UP001597601">
    <property type="component" value="Unassembled WGS sequence"/>
</dbReference>
<dbReference type="PANTHER" id="PTHR33908:SF11">
    <property type="entry name" value="MEMBRANE PROTEIN"/>
    <property type="match status" value="1"/>
</dbReference>
<keyword evidence="7 8" id="KW-0472">Membrane</keyword>
<feature type="transmembrane region" description="Helical" evidence="8">
    <location>
        <begin position="418"/>
        <end position="439"/>
    </location>
</feature>
<comment type="caution">
    <text evidence="10">The sequence shown here is derived from an EMBL/GenBank/DDBJ whole genome shotgun (WGS) entry which is preliminary data.</text>
</comment>
<keyword evidence="6 8" id="KW-1133">Transmembrane helix</keyword>